<proteinExistence type="predicted"/>
<accession>A0A9K3KC97</accession>
<feature type="compositionally biased region" description="Low complexity" evidence="1">
    <location>
        <begin position="216"/>
        <end position="226"/>
    </location>
</feature>
<feature type="compositionally biased region" description="Low complexity" evidence="1">
    <location>
        <begin position="425"/>
        <end position="442"/>
    </location>
</feature>
<dbReference type="Pfam" id="PF01764">
    <property type="entry name" value="Lipase_3"/>
    <property type="match status" value="1"/>
</dbReference>
<feature type="region of interest" description="Disordered" evidence="1">
    <location>
        <begin position="380"/>
        <end position="442"/>
    </location>
</feature>
<feature type="region of interest" description="Disordered" evidence="1">
    <location>
        <begin position="131"/>
        <end position="161"/>
    </location>
</feature>
<feature type="compositionally biased region" description="Basic and acidic residues" evidence="1">
    <location>
        <begin position="322"/>
        <end position="333"/>
    </location>
</feature>
<gene>
    <name evidence="3" type="ORF">IV203_024244</name>
</gene>
<sequence length="1026" mass="112405">MKAILIVNLVIAQGFTPSNNHRPATKKWNNRHNNKAYGINNNIIIIDTSHYRSLGHPQILSTTSSTSLFLLSSRDKQNDGDNSDDERYDQTNDNTYDINTNDTGSDFIQVIQNLEQDQDFSSWMEGLGQWPKYPKKLRNDDNDDDEISIENDTDYEEDDEDEDIIMESTKDSSSATTASTFTDGVLGWIPDAADIFAAVTSNNSTNSDEDTLGGASSSSSSLSSQSTTEPKEDTTTSFLSLPPLPLQLSSKEPRPTSVPGKYRGRINPLSNFIQFEAILDLAAGANNETEPYFNSVFAAADQLFKLSKEQQQLERQNNVKATMEDKEQSDKNEPVTSMDVETTLSNFTTVEDLLQQERKLGGLPFQLDKLWGFTSTTAATTTTTTTSSSSSSADSKVKTSPKTVQVDSAELRAASSKILPDDKSSNSMDMDSMSSTVSSTNSSAGLAQAAESLLKDTTSRIEDMVTEASSTFSPATVQQLVIRASRVFGSALASTGPSTSSTANQFEAVSNEIVRAAQRVAKESGVDVQFAADRAREATNFAASMASVANIVFGSGYAYGSRSGASGIEGYPLYEVFPQVQQATTPPLFGAYKTAERIEPYQYENVVIKGAEMGILAGAIYEDTVQRCHKLGHALVANGTVANVAWMVTDSIDYESRYTDGDTGYNPASLMAGERPMFVRTITIRGFDASDDTVDREALLNDICTASPVPLDDATADKLLFHSGLLSIAKQVYKDIKTYIDWVPPRHKIVLNGHSVGGSLSIIVLLLMSSERGVDYVRDRIKRVYSHGSPPVATMVGSTSDAVNFGNCPVLNAFELPSDLVYGYVQPYDPVVRLFTNVDALYPLVDDLGKDELTLYATGPRRSLRPIVRAIFASWEGWPRFRENWKGTNQRYQSVGTQHLLMPEPLRYLNDRFFSVNIGVPPTEVIVRLSSTELLPALNSMFPLDVFQISLIPQAVRSFLHHFYPAYDSTIADYAAKVTKQARQSSDKKRTEGMQKVTLKEVVKPKNQKAVGVLAEANGSPSPKKQ</sequence>
<evidence type="ECO:0000256" key="1">
    <source>
        <dbReference type="SAM" id="MobiDB-lite"/>
    </source>
</evidence>
<feature type="region of interest" description="Disordered" evidence="1">
    <location>
        <begin position="203"/>
        <end position="262"/>
    </location>
</feature>
<dbReference type="AlphaFoldDB" id="A0A9K3KC97"/>
<feature type="region of interest" description="Disordered" evidence="1">
    <location>
        <begin position="73"/>
        <end position="101"/>
    </location>
</feature>
<feature type="compositionally biased region" description="Acidic residues" evidence="1">
    <location>
        <begin position="141"/>
        <end position="161"/>
    </location>
</feature>
<name>A0A9K3KC97_9STRA</name>
<feature type="region of interest" description="Disordered" evidence="1">
    <location>
        <begin position="316"/>
        <end position="335"/>
    </location>
</feature>
<dbReference type="InterPro" id="IPR002921">
    <property type="entry name" value="Fungal_lipase-type"/>
</dbReference>
<feature type="compositionally biased region" description="Low complexity" evidence="1">
    <location>
        <begin position="91"/>
        <end position="101"/>
    </location>
</feature>
<protein>
    <submittedName>
        <fullName evidence="3">Lipase class 3</fullName>
    </submittedName>
</protein>
<evidence type="ECO:0000313" key="3">
    <source>
        <dbReference type="EMBL" id="KAG7340701.1"/>
    </source>
</evidence>
<reference evidence="3" key="2">
    <citation type="submission" date="2021-04" db="EMBL/GenBank/DDBJ databases">
        <authorList>
            <person name="Podell S."/>
        </authorList>
    </citation>
    <scope>NUCLEOTIDE SEQUENCE</scope>
    <source>
        <strain evidence="3">Hildebrandi</strain>
    </source>
</reference>
<keyword evidence="4" id="KW-1185">Reference proteome</keyword>
<evidence type="ECO:0000313" key="4">
    <source>
        <dbReference type="Proteomes" id="UP000693970"/>
    </source>
</evidence>
<dbReference type="GO" id="GO:0006629">
    <property type="term" value="P:lipid metabolic process"/>
    <property type="evidence" value="ECO:0007669"/>
    <property type="project" value="InterPro"/>
</dbReference>
<feature type="domain" description="Fungal lipase-type" evidence="2">
    <location>
        <begin position="699"/>
        <end position="794"/>
    </location>
</feature>
<evidence type="ECO:0000259" key="2">
    <source>
        <dbReference type="Pfam" id="PF01764"/>
    </source>
</evidence>
<feature type="compositionally biased region" description="Low complexity" evidence="1">
    <location>
        <begin position="380"/>
        <end position="393"/>
    </location>
</feature>
<dbReference type="Proteomes" id="UP000693970">
    <property type="component" value="Unassembled WGS sequence"/>
</dbReference>
<reference evidence="3" key="1">
    <citation type="journal article" date="2021" name="Sci. Rep.">
        <title>Diploid genomic architecture of Nitzschia inconspicua, an elite biomass production diatom.</title>
        <authorList>
            <person name="Oliver A."/>
            <person name="Podell S."/>
            <person name="Pinowska A."/>
            <person name="Traller J.C."/>
            <person name="Smith S.R."/>
            <person name="McClure R."/>
            <person name="Beliaev A."/>
            <person name="Bohutskyi P."/>
            <person name="Hill E.A."/>
            <person name="Rabines A."/>
            <person name="Zheng H."/>
            <person name="Allen L.Z."/>
            <person name="Kuo A."/>
            <person name="Grigoriev I.V."/>
            <person name="Allen A.E."/>
            <person name="Hazlebeck D."/>
            <person name="Allen E.E."/>
        </authorList>
    </citation>
    <scope>NUCLEOTIDE SEQUENCE</scope>
    <source>
        <strain evidence="3">Hildebrandi</strain>
    </source>
</reference>
<dbReference type="EMBL" id="JAGRRH010000027">
    <property type="protein sequence ID" value="KAG7340701.1"/>
    <property type="molecule type" value="Genomic_DNA"/>
</dbReference>
<comment type="caution">
    <text evidence="3">The sequence shown here is derived from an EMBL/GenBank/DDBJ whole genome shotgun (WGS) entry which is preliminary data.</text>
</comment>
<dbReference type="OrthoDB" id="438440at2759"/>
<organism evidence="3 4">
    <name type="scientific">Nitzschia inconspicua</name>
    <dbReference type="NCBI Taxonomy" id="303405"/>
    <lineage>
        <taxon>Eukaryota</taxon>
        <taxon>Sar</taxon>
        <taxon>Stramenopiles</taxon>
        <taxon>Ochrophyta</taxon>
        <taxon>Bacillariophyta</taxon>
        <taxon>Bacillariophyceae</taxon>
        <taxon>Bacillariophycidae</taxon>
        <taxon>Bacillariales</taxon>
        <taxon>Bacillariaceae</taxon>
        <taxon>Nitzschia</taxon>
    </lineage>
</organism>